<evidence type="ECO:0000313" key="2">
    <source>
        <dbReference type="EMBL" id="KAF8883321.1"/>
    </source>
</evidence>
<dbReference type="EMBL" id="JADNYJ010000116">
    <property type="protein sequence ID" value="KAF8883321.1"/>
    <property type="molecule type" value="Genomic_DNA"/>
</dbReference>
<proteinExistence type="predicted"/>
<sequence>MAEFESTRPPNLIPVFSSHILQSPFLSDISDALSIPSLTDSKVDRFDADEYLLERTISRCRTQRLRIAAQETKAIRSLQELRVLRRAKQSKASSSQNVSDQPQGSFMQTVQPPPLHLYDPQTAVHLARAALDVFTAEERVQILQIHELSEDLSYRQDKLEAVTARLQEATEQYSRLLFTLHNCKIPLEPYQNLVEEFEEPLSLYTPLPDTM</sequence>
<gene>
    <name evidence="2" type="ORF">CPB84DRAFT_1850968</name>
</gene>
<comment type="caution">
    <text evidence="2">The sequence shown here is derived from an EMBL/GenBank/DDBJ whole genome shotgun (WGS) entry which is preliminary data.</text>
</comment>
<feature type="region of interest" description="Disordered" evidence="1">
    <location>
        <begin position="87"/>
        <end position="109"/>
    </location>
</feature>
<dbReference type="OrthoDB" id="10665566at2759"/>
<reference evidence="2" key="1">
    <citation type="submission" date="2020-11" db="EMBL/GenBank/DDBJ databases">
        <authorList>
            <consortium name="DOE Joint Genome Institute"/>
            <person name="Ahrendt S."/>
            <person name="Riley R."/>
            <person name="Andreopoulos W."/>
            <person name="LaButti K."/>
            <person name="Pangilinan J."/>
            <person name="Ruiz-duenas F.J."/>
            <person name="Barrasa J.M."/>
            <person name="Sanchez-Garcia M."/>
            <person name="Camarero S."/>
            <person name="Miyauchi S."/>
            <person name="Serrano A."/>
            <person name="Linde D."/>
            <person name="Babiker R."/>
            <person name="Drula E."/>
            <person name="Ayuso-Fernandez I."/>
            <person name="Pacheco R."/>
            <person name="Padilla G."/>
            <person name="Ferreira P."/>
            <person name="Barriuso J."/>
            <person name="Kellner H."/>
            <person name="Castanera R."/>
            <person name="Alfaro M."/>
            <person name="Ramirez L."/>
            <person name="Pisabarro A.G."/>
            <person name="Kuo A."/>
            <person name="Tritt A."/>
            <person name="Lipzen A."/>
            <person name="He G."/>
            <person name="Yan M."/>
            <person name="Ng V."/>
            <person name="Cullen D."/>
            <person name="Martin F."/>
            <person name="Rosso M.-N."/>
            <person name="Henrissat B."/>
            <person name="Hibbett D."/>
            <person name="Martinez A.T."/>
            <person name="Grigoriev I.V."/>
        </authorList>
    </citation>
    <scope>NUCLEOTIDE SEQUENCE</scope>
    <source>
        <strain evidence="2">AH 44721</strain>
    </source>
</reference>
<organism evidence="2 3">
    <name type="scientific">Gymnopilus junonius</name>
    <name type="common">Spectacular rustgill mushroom</name>
    <name type="synonym">Gymnopilus spectabilis subsp. junonius</name>
    <dbReference type="NCBI Taxonomy" id="109634"/>
    <lineage>
        <taxon>Eukaryota</taxon>
        <taxon>Fungi</taxon>
        <taxon>Dikarya</taxon>
        <taxon>Basidiomycota</taxon>
        <taxon>Agaricomycotina</taxon>
        <taxon>Agaricomycetes</taxon>
        <taxon>Agaricomycetidae</taxon>
        <taxon>Agaricales</taxon>
        <taxon>Agaricineae</taxon>
        <taxon>Hymenogastraceae</taxon>
        <taxon>Gymnopilus</taxon>
    </lineage>
</organism>
<keyword evidence="3" id="KW-1185">Reference proteome</keyword>
<dbReference type="AlphaFoldDB" id="A0A9P5NGC9"/>
<accession>A0A9P5NGC9</accession>
<dbReference type="Proteomes" id="UP000724874">
    <property type="component" value="Unassembled WGS sequence"/>
</dbReference>
<feature type="compositionally biased region" description="Polar residues" evidence="1">
    <location>
        <begin position="90"/>
        <end position="109"/>
    </location>
</feature>
<name>A0A9P5NGC9_GYMJU</name>
<evidence type="ECO:0000256" key="1">
    <source>
        <dbReference type="SAM" id="MobiDB-lite"/>
    </source>
</evidence>
<protein>
    <submittedName>
        <fullName evidence="2">Uncharacterized protein</fullName>
    </submittedName>
</protein>
<evidence type="ECO:0000313" key="3">
    <source>
        <dbReference type="Proteomes" id="UP000724874"/>
    </source>
</evidence>